<dbReference type="Proteomes" id="UP001432222">
    <property type="component" value="Chromosome"/>
</dbReference>
<evidence type="ECO:0000256" key="3">
    <source>
        <dbReference type="ARBA" id="ARBA00022801"/>
    </source>
</evidence>
<dbReference type="RefSeq" id="WP_328958521.1">
    <property type="nucleotide sequence ID" value="NZ_CP108110.1"/>
</dbReference>
<comment type="similarity">
    <text evidence="1">Belongs to the metallo-beta-lactamase superfamily.</text>
</comment>
<dbReference type="InterPro" id="IPR001279">
    <property type="entry name" value="Metallo-B-lactamas"/>
</dbReference>
<evidence type="ECO:0000256" key="2">
    <source>
        <dbReference type="ARBA" id="ARBA00022723"/>
    </source>
</evidence>
<dbReference type="SUPFAM" id="SSF56281">
    <property type="entry name" value="Metallo-hydrolase/oxidoreductase"/>
    <property type="match status" value="1"/>
</dbReference>
<evidence type="ECO:0000256" key="4">
    <source>
        <dbReference type="ARBA" id="ARBA00022833"/>
    </source>
</evidence>
<dbReference type="Gene3D" id="3.60.15.10">
    <property type="entry name" value="Ribonuclease Z/Hydroxyacylglutathione hydrolase-like"/>
    <property type="match status" value="1"/>
</dbReference>
<dbReference type="InterPro" id="IPR036866">
    <property type="entry name" value="RibonucZ/Hydroxyglut_hydro"/>
</dbReference>
<name>A0ABZ1U9W3_9ACTN</name>
<protein>
    <submittedName>
        <fullName evidence="6">MBL fold metallo-hydrolase</fullName>
    </submittedName>
</protein>
<evidence type="ECO:0000259" key="5">
    <source>
        <dbReference type="SMART" id="SM00849"/>
    </source>
</evidence>
<gene>
    <name evidence="6" type="ORF">OHA16_36265</name>
</gene>
<accession>A0ABZ1U9W3</accession>
<evidence type="ECO:0000313" key="6">
    <source>
        <dbReference type="EMBL" id="WUQ87967.1"/>
    </source>
</evidence>
<dbReference type="SMART" id="SM00849">
    <property type="entry name" value="Lactamase_B"/>
    <property type="match status" value="1"/>
</dbReference>
<feature type="domain" description="Metallo-beta-lactamase" evidence="5">
    <location>
        <begin position="58"/>
        <end position="275"/>
    </location>
</feature>
<keyword evidence="4" id="KW-0862">Zinc</keyword>
<organism evidence="6 7">
    <name type="scientific">Kitasatospora purpeofusca</name>
    <dbReference type="NCBI Taxonomy" id="67352"/>
    <lineage>
        <taxon>Bacteria</taxon>
        <taxon>Bacillati</taxon>
        <taxon>Actinomycetota</taxon>
        <taxon>Actinomycetes</taxon>
        <taxon>Kitasatosporales</taxon>
        <taxon>Streptomycetaceae</taxon>
        <taxon>Kitasatospora</taxon>
    </lineage>
</organism>
<sequence length="298" mass="32678">MERIVLGEAEVLRVREWEGAFMPSADIVPGATPEDWERNADLLAPDHWNRADDTHLGALQSWVVRHGGRTVLVDTGVGHRRQRPHNRLFHERDSDFLDLLTAAGVRPEDVDVVVNTHLHADHVGWNTVERDGEWVPAFPNAVYYLPAADHASFAPDGPGRAGPATRQEERRLLYADSIEPVVRSGRAVLWTDGVRLDGALTLEPAPGHSPGSSVLRLDSRGERAVFVGDLLHSPLQLTRPECNSCFCEDPAQAATTRRSVLERAADQGELVVPAHFAGTGAAEVRREGSGFTVTRWAG</sequence>
<dbReference type="CDD" id="cd16277">
    <property type="entry name" value="metallo-hydrolase-like_MBL-fold"/>
    <property type="match status" value="1"/>
</dbReference>
<keyword evidence="2" id="KW-0479">Metal-binding</keyword>
<dbReference type="PANTHER" id="PTHR42978:SF6">
    <property type="entry name" value="QUORUM-QUENCHING LACTONASE YTNP-RELATED"/>
    <property type="match status" value="1"/>
</dbReference>
<reference evidence="6" key="1">
    <citation type="submission" date="2022-10" db="EMBL/GenBank/DDBJ databases">
        <title>The complete genomes of actinobacterial strains from the NBC collection.</title>
        <authorList>
            <person name="Joergensen T.S."/>
            <person name="Alvarez Arevalo M."/>
            <person name="Sterndorff E.B."/>
            <person name="Faurdal D."/>
            <person name="Vuksanovic O."/>
            <person name="Mourched A.-S."/>
            <person name="Charusanti P."/>
            <person name="Shaw S."/>
            <person name="Blin K."/>
            <person name="Weber T."/>
        </authorList>
    </citation>
    <scope>NUCLEOTIDE SEQUENCE</scope>
    <source>
        <strain evidence="6">NBC_00222</strain>
    </source>
</reference>
<dbReference type="PANTHER" id="PTHR42978">
    <property type="entry name" value="QUORUM-QUENCHING LACTONASE YTNP-RELATED-RELATED"/>
    <property type="match status" value="1"/>
</dbReference>
<dbReference type="EMBL" id="CP108110">
    <property type="protein sequence ID" value="WUQ87967.1"/>
    <property type="molecule type" value="Genomic_DNA"/>
</dbReference>
<keyword evidence="3" id="KW-0378">Hydrolase</keyword>
<dbReference type="InterPro" id="IPR051013">
    <property type="entry name" value="MBL_superfamily_lactonases"/>
</dbReference>
<evidence type="ECO:0000256" key="1">
    <source>
        <dbReference type="ARBA" id="ARBA00007749"/>
    </source>
</evidence>
<proteinExistence type="inferred from homology"/>
<dbReference type="Pfam" id="PF00753">
    <property type="entry name" value="Lactamase_B"/>
    <property type="match status" value="1"/>
</dbReference>
<keyword evidence="7" id="KW-1185">Reference proteome</keyword>
<evidence type="ECO:0000313" key="7">
    <source>
        <dbReference type="Proteomes" id="UP001432222"/>
    </source>
</evidence>